<keyword evidence="8" id="KW-1185">Reference proteome</keyword>
<evidence type="ECO:0000313" key="7">
    <source>
        <dbReference type="EMBL" id="SEK50037.1"/>
    </source>
</evidence>
<evidence type="ECO:0000256" key="2">
    <source>
        <dbReference type="ARBA" id="ARBA00011881"/>
    </source>
</evidence>
<dbReference type="PANTHER" id="PTHR12544">
    <property type="entry name" value="GLUTAMINASE"/>
    <property type="match status" value="1"/>
</dbReference>
<dbReference type="Proteomes" id="UP000199664">
    <property type="component" value="Unassembled WGS sequence"/>
</dbReference>
<comment type="catalytic activity">
    <reaction evidence="5 6">
        <text>L-glutamine + H2O = L-glutamate + NH4(+)</text>
        <dbReference type="Rhea" id="RHEA:15889"/>
        <dbReference type="ChEBI" id="CHEBI:15377"/>
        <dbReference type="ChEBI" id="CHEBI:28938"/>
        <dbReference type="ChEBI" id="CHEBI:29985"/>
        <dbReference type="ChEBI" id="CHEBI:58359"/>
        <dbReference type="EC" id="3.5.1.2"/>
    </reaction>
</comment>
<dbReference type="InterPro" id="IPR012338">
    <property type="entry name" value="Beta-lactam/transpept-like"/>
</dbReference>
<proteinExistence type="inferred from homology"/>
<dbReference type="EC" id="3.5.1.2" evidence="3 6"/>
<name>A0A1H7HK70_9HYPH</name>
<sequence length="307" mass="32385">MRNLSDIVASVHADMAEHIGAGKVADYIPALSRVDPRRFGLAVVTCSGERAQAGDANVPFSIQSISKVFTLTLALERVGARLWHRVGREPSGSPFNSIVQLEQERGVPRNPFINAGALVVTDALLTGRTPRKTAAEILAFLRKCSGDRAVAIDQEVAGSEAQTGFRNASLANFIRAFGNLKNPVAEVLDVYFHQCALSLSCVQLARAGLFLAGDGVDPLTGAVVCRPARARRVKALMMTCGHYDASGEFAFKVGLPGKSGVGGGILAIVPKQAAIAVWSPGLNAAGTSHVGALALERLVERTGWSVF</sequence>
<dbReference type="GO" id="GO:0004359">
    <property type="term" value="F:glutaminase activity"/>
    <property type="evidence" value="ECO:0007669"/>
    <property type="project" value="UniProtKB-UniRule"/>
</dbReference>
<reference evidence="8" key="1">
    <citation type="submission" date="2016-10" db="EMBL/GenBank/DDBJ databases">
        <authorList>
            <person name="Varghese N."/>
            <person name="Submissions S."/>
        </authorList>
    </citation>
    <scope>NUCLEOTIDE SEQUENCE [LARGE SCALE GENOMIC DNA]</scope>
    <source>
        <strain evidence="8">LMG 26383,CCUG 61248,R- 45681</strain>
    </source>
</reference>
<feature type="binding site" evidence="6">
    <location>
        <position position="167"/>
    </location>
    <ligand>
        <name>substrate</name>
    </ligand>
</feature>
<dbReference type="Gene3D" id="3.40.710.10">
    <property type="entry name" value="DD-peptidase/beta-lactamase superfamily"/>
    <property type="match status" value="1"/>
</dbReference>
<feature type="binding site" evidence="6">
    <location>
        <position position="160"/>
    </location>
    <ligand>
        <name>substrate</name>
    </ligand>
</feature>
<comment type="subunit">
    <text evidence="2 6">Homotetramer.</text>
</comment>
<dbReference type="AlphaFoldDB" id="A0A1H7HK70"/>
<keyword evidence="4 6" id="KW-0378">Hydrolase</keyword>
<keyword evidence="6" id="KW-0007">Acetylation</keyword>
<protein>
    <recommendedName>
        <fullName evidence="3 6">Glutaminase</fullName>
        <ecNumber evidence="3 6">3.5.1.2</ecNumber>
    </recommendedName>
</protein>
<evidence type="ECO:0000313" key="8">
    <source>
        <dbReference type="Proteomes" id="UP000199664"/>
    </source>
</evidence>
<dbReference type="GO" id="GO:0006537">
    <property type="term" value="P:glutamate biosynthetic process"/>
    <property type="evidence" value="ECO:0007669"/>
    <property type="project" value="TreeGrafter"/>
</dbReference>
<feature type="binding site" evidence="6">
    <location>
        <position position="64"/>
    </location>
    <ligand>
        <name>substrate</name>
    </ligand>
</feature>
<dbReference type="NCBIfam" id="TIGR03814">
    <property type="entry name" value="Gln_ase"/>
    <property type="match status" value="1"/>
</dbReference>
<dbReference type="FunFam" id="3.40.710.10:FF:000005">
    <property type="entry name" value="Glutaminase"/>
    <property type="match status" value="1"/>
</dbReference>
<organism evidence="7 8">
    <name type="scientific">Bosea lupini</name>
    <dbReference type="NCBI Taxonomy" id="1036779"/>
    <lineage>
        <taxon>Bacteria</taxon>
        <taxon>Pseudomonadati</taxon>
        <taxon>Pseudomonadota</taxon>
        <taxon>Alphaproteobacteria</taxon>
        <taxon>Hyphomicrobiales</taxon>
        <taxon>Boseaceae</taxon>
        <taxon>Bosea</taxon>
    </lineage>
</organism>
<feature type="binding site" evidence="6">
    <location>
        <position position="243"/>
    </location>
    <ligand>
        <name>substrate</name>
    </ligand>
</feature>
<accession>A0A1H7HK70</accession>
<dbReference type="EMBL" id="FOAN01000001">
    <property type="protein sequence ID" value="SEK50037.1"/>
    <property type="molecule type" value="Genomic_DNA"/>
</dbReference>
<dbReference type="SUPFAM" id="SSF56601">
    <property type="entry name" value="beta-lactamase/transpeptidase-like"/>
    <property type="match status" value="1"/>
</dbReference>
<dbReference type="Pfam" id="PF04960">
    <property type="entry name" value="Glutaminase"/>
    <property type="match status" value="1"/>
</dbReference>
<gene>
    <name evidence="6" type="primary">glsA</name>
    <name evidence="7" type="ORF">SAMN04515666_101671</name>
</gene>
<feature type="binding site" evidence="6">
    <location>
        <position position="191"/>
    </location>
    <ligand>
        <name>substrate</name>
    </ligand>
</feature>
<dbReference type="OrthoDB" id="9788822at2"/>
<dbReference type="HAMAP" id="MF_00313">
    <property type="entry name" value="Glutaminase"/>
    <property type="match status" value="1"/>
</dbReference>
<comment type="similarity">
    <text evidence="1 6">Belongs to the glutaminase family.</text>
</comment>
<dbReference type="PANTHER" id="PTHR12544:SF29">
    <property type="entry name" value="GLUTAMINASE"/>
    <property type="match status" value="1"/>
</dbReference>
<dbReference type="InterPro" id="IPR015868">
    <property type="entry name" value="Glutaminase"/>
</dbReference>
<dbReference type="RefSeq" id="WP_091829709.1">
    <property type="nucleotide sequence ID" value="NZ_FOAN01000001.1"/>
</dbReference>
<evidence type="ECO:0000256" key="1">
    <source>
        <dbReference type="ARBA" id="ARBA00011076"/>
    </source>
</evidence>
<evidence type="ECO:0000256" key="6">
    <source>
        <dbReference type="HAMAP-Rule" id="MF_00313"/>
    </source>
</evidence>
<feature type="binding site" evidence="6">
    <location>
        <position position="261"/>
    </location>
    <ligand>
        <name>substrate</name>
    </ligand>
</feature>
<dbReference type="NCBIfam" id="NF002132">
    <property type="entry name" value="PRK00971.1-1"/>
    <property type="match status" value="1"/>
</dbReference>
<evidence type="ECO:0000256" key="4">
    <source>
        <dbReference type="ARBA" id="ARBA00022801"/>
    </source>
</evidence>
<dbReference type="GO" id="GO:0006543">
    <property type="term" value="P:L-glutamine catabolic process"/>
    <property type="evidence" value="ECO:0007669"/>
    <property type="project" value="TreeGrafter"/>
</dbReference>
<evidence type="ECO:0000256" key="3">
    <source>
        <dbReference type="ARBA" id="ARBA00012918"/>
    </source>
</evidence>
<feature type="binding site" evidence="6">
    <location>
        <position position="114"/>
    </location>
    <ligand>
        <name>substrate</name>
    </ligand>
</feature>
<dbReference type="NCBIfam" id="NF002133">
    <property type="entry name" value="PRK00971.1-2"/>
    <property type="match status" value="1"/>
</dbReference>
<evidence type="ECO:0000256" key="5">
    <source>
        <dbReference type="ARBA" id="ARBA00049534"/>
    </source>
</evidence>
<dbReference type="STRING" id="1036779.SAMN04515666_101671"/>